<dbReference type="InterPro" id="IPR002060">
    <property type="entry name" value="Squ/phyt_synthse"/>
</dbReference>
<dbReference type="AlphaFoldDB" id="A0A2V3IZ60"/>
<protein>
    <submittedName>
        <fullName evidence="1">NADH dehydrogenase (Ubiquinone) complex I, assembly factor 6</fullName>
    </submittedName>
</protein>
<dbReference type="SUPFAM" id="SSF48576">
    <property type="entry name" value="Terpenoid synthases"/>
    <property type="match status" value="1"/>
</dbReference>
<name>A0A2V3IZ60_9FLOR</name>
<reference evidence="1 2" key="1">
    <citation type="journal article" date="2018" name="Mol. Biol. Evol.">
        <title>Analysis of the draft genome of the red seaweed Gracilariopsis chorda provides insights into genome size evolution in Rhodophyta.</title>
        <authorList>
            <person name="Lee J."/>
            <person name="Yang E.C."/>
            <person name="Graf L."/>
            <person name="Yang J.H."/>
            <person name="Qiu H."/>
            <person name="Zel Zion U."/>
            <person name="Chan C.X."/>
            <person name="Stephens T.G."/>
            <person name="Weber A.P.M."/>
            <person name="Boo G.H."/>
            <person name="Boo S.M."/>
            <person name="Kim K.M."/>
            <person name="Shin Y."/>
            <person name="Jung M."/>
            <person name="Lee S.J."/>
            <person name="Yim H.S."/>
            <person name="Lee J.H."/>
            <person name="Bhattacharya D."/>
            <person name="Yoon H.S."/>
        </authorList>
    </citation>
    <scope>NUCLEOTIDE SEQUENCE [LARGE SCALE GENOMIC DNA]</scope>
    <source>
        <strain evidence="1 2">SKKU-2015</strain>
        <tissue evidence="1">Whole body</tissue>
    </source>
</reference>
<proteinExistence type="predicted"/>
<dbReference type="Proteomes" id="UP000247409">
    <property type="component" value="Unassembled WGS sequence"/>
</dbReference>
<dbReference type="Gene3D" id="1.10.600.10">
    <property type="entry name" value="Farnesyl Diphosphate Synthase"/>
    <property type="match status" value="1"/>
</dbReference>
<dbReference type="InterPro" id="IPR008949">
    <property type="entry name" value="Isoprenoid_synthase_dom_sf"/>
</dbReference>
<evidence type="ECO:0000313" key="2">
    <source>
        <dbReference type="Proteomes" id="UP000247409"/>
    </source>
</evidence>
<organism evidence="1 2">
    <name type="scientific">Gracilariopsis chorda</name>
    <dbReference type="NCBI Taxonomy" id="448386"/>
    <lineage>
        <taxon>Eukaryota</taxon>
        <taxon>Rhodophyta</taxon>
        <taxon>Florideophyceae</taxon>
        <taxon>Rhodymeniophycidae</taxon>
        <taxon>Gracilariales</taxon>
        <taxon>Gracilariaceae</taxon>
        <taxon>Gracilariopsis</taxon>
    </lineage>
</organism>
<gene>
    <name evidence="1" type="ORF">BWQ96_02859</name>
</gene>
<dbReference type="EMBL" id="NBIV01000025">
    <property type="protein sequence ID" value="PXF47379.1"/>
    <property type="molecule type" value="Genomic_DNA"/>
</dbReference>
<accession>A0A2V3IZ60</accession>
<sequence>MRDGSPVPYIATPENLAYTLNLLRTNDNENYLANLLQPRTVSRVHAAIRALNIELANIRFSVSNEDLGRLRLQFFRAQFADILSDPNPTPGSPVLDVLAESIHSFPQVNFRLLHTLIDARETDLGYPYHSTIRDLQTFGERTQGTLIHLHALCLGAEPNVVSIARLAGAAVGLSILLRGAPSHAASRLSYMPRKLVQKHAITQSQLISGEGDAVPVYRAVANRARRCLQVAQARSSLLRQPVKKAFWPLIMADIYLRRLKKAGDNPFDENLAKGLRTTYPLALQMRLLFSRLRS</sequence>
<keyword evidence="2" id="KW-1185">Reference proteome</keyword>
<dbReference type="Pfam" id="PF00494">
    <property type="entry name" value="SQS_PSY"/>
    <property type="match status" value="1"/>
</dbReference>
<evidence type="ECO:0000313" key="1">
    <source>
        <dbReference type="EMBL" id="PXF47379.1"/>
    </source>
</evidence>
<comment type="caution">
    <text evidence="1">The sequence shown here is derived from an EMBL/GenBank/DDBJ whole genome shotgun (WGS) entry which is preliminary data.</text>
</comment>
<dbReference type="STRING" id="448386.A0A2V3IZ60"/>
<keyword evidence="1" id="KW-0830">Ubiquinone</keyword>
<dbReference type="OrthoDB" id="270318at2759"/>